<dbReference type="EMBL" id="CP095073">
    <property type="protein sequence ID" value="UOQ45056.1"/>
    <property type="molecule type" value="Genomic_DNA"/>
</dbReference>
<feature type="coiled-coil region" evidence="1">
    <location>
        <begin position="12"/>
        <end position="39"/>
    </location>
</feature>
<evidence type="ECO:0000313" key="3">
    <source>
        <dbReference type="Proteomes" id="UP000831787"/>
    </source>
</evidence>
<sequence length="50" mass="6151">MRNWIEEVRKHRKKIDEDKSVVKKVRKELEKELAEHLEQVTIRPDRAEKV</sequence>
<name>A0ABY4ESD9_9BACI</name>
<gene>
    <name evidence="2" type="ORF">MUN89_03630</name>
</gene>
<keyword evidence="1" id="KW-0175">Coiled coil</keyword>
<evidence type="ECO:0000256" key="1">
    <source>
        <dbReference type="SAM" id="Coils"/>
    </source>
</evidence>
<keyword evidence="3" id="KW-1185">Reference proteome</keyword>
<organism evidence="2 3">
    <name type="scientific">Halobacillus salinarum</name>
    <dbReference type="NCBI Taxonomy" id="2932257"/>
    <lineage>
        <taxon>Bacteria</taxon>
        <taxon>Bacillati</taxon>
        <taxon>Bacillota</taxon>
        <taxon>Bacilli</taxon>
        <taxon>Bacillales</taxon>
        <taxon>Bacillaceae</taxon>
        <taxon>Halobacillus</taxon>
    </lineage>
</organism>
<proteinExistence type="predicted"/>
<evidence type="ECO:0000313" key="2">
    <source>
        <dbReference type="EMBL" id="UOQ45056.1"/>
    </source>
</evidence>
<accession>A0ABY4ESD9</accession>
<dbReference type="RefSeq" id="WP_244711495.1">
    <property type="nucleotide sequence ID" value="NZ_CP095073.1"/>
</dbReference>
<reference evidence="2 3" key="1">
    <citation type="submission" date="2022-04" db="EMBL/GenBank/DDBJ databases">
        <title>Halobacillus sp. isolated from saltern.</title>
        <authorList>
            <person name="Won M."/>
            <person name="Lee C.-M."/>
            <person name="Woen H.-Y."/>
            <person name="Kwon S.-W."/>
        </authorList>
    </citation>
    <scope>NUCLEOTIDE SEQUENCE [LARGE SCALE GENOMIC DNA]</scope>
    <source>
        <strain evidence="2 3">SSBR10-3</strain>
    </source>
</reference>
<protein>
    <submittedName>
        <fullName evidence="2">Uncharacterized protein</fullName>
    </submittedName>
</protein>
<dbReference type="Proteomes" id="UP000831787">
    <property type="component" value="Chromosome"/>
</dbReference>